<dbReference type="SMART" id="SM00317">
    <property type="entry name" value="SET"/>
    <property type="match status" value="1"/>
</dbReference>
<dbReference type="EC" id="2.1.1.355" evidence="11"/>
<evidence type="ECO:0000256" key="12">
    <source>
        <dbReference type="PIRSR" id="PIRSR009343-2"/>
    </source>
</evidence>
<dbReference type="AlphaFoldDB" id="A0A9W8I388"/>
<evidence type="ECO:0000256" key="3">
    <source>
        <dbReference type="ARBA" id="ARBA00022454"/>
    </source>
</evidence>
<dbReference type="SMART" id="SM00298">
    <property type="entry name" value="CHROMO"/>
    <property type="match status" value="1"/>
</dbReference>
<feature type="binding site" evidence="12">
    <location>
        <position position="266"/>
    </location>
    <ligand>
        <name>Zn(2+)</name>
        <dbReference type="ChEBI" id="CHEBI:29105"/>
        <label>4</label>
    </ligand>
</feature>
<dbReference type="OrthoDB" id="308383at2759"/>
<feature type="binding site" evidence="12">
    <location>
        <position position="159"/>
    </location>
    <ligand>
        <name>Zn(2+)</name>
        <dbReference type="ChEBI" id="CHEBI:29105"/>
        <label>2</label>
    </ligand>
</feature>
<dbReference type="PROSITE" id="PS50013">
    <property type="entry name" value="CHROMO_2"/>
    <property type="match status" value="1"/>
</dbReference>
<keyword evidence="5 11" id="KW-0808">Transferase</keyword>
<dbReference type="Pfam" id="PF05033">
    <property type="entry name" value="Pre-SET"/>
    <property type="match status" value="1"/>
</dbReference>
<feature type="binding site" evidence="12">
    <location>
        <position position="321"/>
    </location>
    <ligand>
        <name>Zn(2+)</name>
        <dbReference type="ChEBI" id="CHEBI:29105"/>
        <label>4</label>
    </ligand>
</feature>
<keyword evidence="6 11" id="KW-0949">S-adenosyl-L-methionine</keyword>
<evidence type="ECO:0000256" key="4">
    <source>
        <dbReference type="ARBA" id="ARBA00022603"/>
    </source>
</evidence>
<dbReference type="SUPFAM" id="SSF82199">
    <property type="entry name" value="SET domain"/>
    <property type="match status" value="1"/>
</dbReference>
<keyword evidence="7 11" id="KW-0479">Metal-binding</keyword>
<evidence type="ECO:0000256" key="11">
    <source>
        <dbReference type="PIRNR" id="PIRNR009343"/>
    </source>
</evidence>
<dbReference type="EMBL" id="JANBUW010001638">
    <property type="protein sequence ID" value="KAJ2842769.1"/>
    <property type="molecule type" value="Genomic_DNA"/>
</dbReference>
<dbReference type="GO" id="GO:0005694">
    <property type="term" value="C:chromosome"/>
    <property type="evidence" value="ECO:0007669"/>
    <property type="project" value="UniProtKB-SubCell"/>
</dbReference>
<evidence type="ECO:0000259" key="16">
    <source>
        <dbReference type="PROSITE" id="PS50868"/>
    </source>
</evidence>
<dbReference type="GO" id="GO:0005634">
    <property type="term" value="C:nucleus"/>
    <property type="evidence" value="ECO:0007669"/>
    <property type="project" value="UniProtKB-SubCell"/>
</dbReference>
<keyword evidence="9 11" id="KW-0156">Chromatin regulator</keyword>
<comment type="caution">
    <text evidence="17">The sequence shown here is derived from an EMBL/GenBank/DDBJ whole genome shotgun (WGS) entry which is preliminary data.</text>
</comment>
<protein>
    <recommendedName>
        <fullName evidence="11">Histone-lysine N-methyltransferase</fullName>
        <ecNumber evidence="11">2.1.1.355</ecNumber>
    </recommendedName>
</protein>
<evidence type="ECO:0000313" key="17">
    <source>
        <dbReference type="EMBL" id="KAJ2842769.1"/>
    </source>
</evidence>
<dbReference type="InterPro" id="IPR011381">
    <property type="entry name" value="H3-K9_MeTrfase_SUV39H1/2-like"/>
</dbReference>
<dbReference type="InterPro" id="IPR007728">
    <property type="entry name" value="Pre-SET_dom"/>
</dbReference>
<dbReference type="Proteomes" id="UP001139887">
    <property type="component" value="Unassembled WGS sequence"/>
</dbReference>
<dbReference type="PROSITE" id="PS50868">
    <property type="entry name" value="POST_SET"/>
    <property type="match status" value="1"/>
</dbReference>
<dbReference type="Gene3D" id="2.40.50.40">
    <property type="match status" value="1"/>
</dbReference>
<dbReference type="PROSITE" id="PS50280">
    <property type="entry name" value="SET"/>
    <property type="match status" value="1"/>
</dbReference>
<dbReference type="SUPFAM" id="SSF54160">
    <property type="entry name" value="Chromo domain-like"/>
    <property type="match status" value="1"/>
</dbReference>
<feature type="binding site" evidence="12">
    <location>
        <position position="165"/>
    </location>
    <ligand>
        <name>Zn(2+)</name>
        <dbReference type="ChEBI" id="CHEBI:29105"/>
        <label>3</label>
    </ligand>
</feature>
<organism evidence="17 18">
    <name type="scientific">Coemansia brasiliensis</name>
    <dbReference type="NCBI Taxonomy" id="2650707"/>
    <lineage>
        <taxon>Eukaryota</taxon>
        <taxon>Fungi</taxon>
        <taxon>Fungi incertae sedis</taxon>
        <taxon>Zoopagomycota</taxon>
        <taxon>Kickxellomycotina</taxon>
        <taxon>Kickxellomycetes</taxon>
        <taxon>Kickxellales</taxon>
        <taxon>Kickxellaceae</taxon>
        <taxon>Coemansia</taxon>
    </lineage>
</organism>
<evidence type="ECO:0000256" key="5">
    <source>
        <dbReference type="ARBA" id="ARBA00022679"/>
    </source>
</evidence>
<keyword evidence="18" id="KW-1185">Reference proteome</keyword>
<feature type="domain" description="Post-SET" evidence="16">
    <location>
        <begin position="315"/>
        <end position="331"/>
    </location>
</feature>
<keyword evidence="8 11" id="KW-0862">Zinc</keyword>
<accession>A0A9W8I388</accession>
<dbReference type="PIRSF" id="PIRSF009343">
    <property type="entry name" value="SUV39_SET"/>
    <property type="match status" value="1"/>
</dbReference>
<dbReference type="InterPro" id="IPR046341">
    <property type="entry name" value="SET_dom_sf"/>
</dbReference>
<name>A0A9W8I388_9FUNG</name>
<evidence type="ECO:0000256" key="8">
    <source>
        <dbReference type="ARBA" id="ARBA00022833"/>
    </source>
</evidence>
<evidence type="ECO:0000259" key="13">
    <source>
        <dbReference type="PROSITE" id="PS50013"/>
    </source>
</evidence>
<dbReference type="GO" id="GO:0032259">
    <property type="term" value="P:methylation"/>
    <property type="evidence" value="ECO:0007669"/>
    <property type="project" value="UniProtKB-KW"/>
</dbReference>
<feature type="domain" description="Chromo" evidence="13">
    <location>
        <begin position="14"/>
        <end position="72"/>
    </location>
</feature>
<dbReference type="InterPro" id="IPR050973">
    <property type="entry name" value="H3K9_Histone-Lys_N-MTase"/>
</dbReference>
<keyword evidence="4 11" id="KW-0489">Methyltransferase</keyword>
<dbReference type="PROSITE" id="PS50867">
    <property type="entry name" value="PRE_SET"/>
    <property type="match status" value="1"/>
</dbReference>
<feature type="binding site" evidence="12">
    <location>
        <position position="124"/>
    </location>
    <ligand>
        <name>Zn(2+)</name>
        <dbReference type="ChEBI" id="CHEBI:29105"/>
        <label>2</label>
    </ligand>
</feature>
<keyword evidence="3" id="KW-0158">Chromosome</keyword>
<gene>
    <name evidence="17" type="ORF">IWW36_005784</name>
</gene>
<feature type="binding site" evidence="12">
    <location>
        <position position="124"/>
    </location>
    <ligand>
        <name>Zn(2+)</name>
        <dbReference type="ChEBI" id="CHEBI:29105"/>
        <label>1</label>
    </ligand>
</feature>
<evidence type="ECO:0000256" key="2">
    <source>
        <dbReference type="ARBA" id="ARBA00004286"/>
    </source>
</evidence>
<evidence type="ECO:0000256" key="9">
    <source>
        <dbReference type="ARBA" id="ARBA00022853"/>
    </source>
</evidence>
<comment type="catalytic activity">
    <reaction evidence="11">
        <text>L-lysyl(9)-[histone H3] + 3 S-adenosyl-L-methionine = N(6),N(6),N(6)-trimethyl-L-lysyl(9)-[histone H3] + 3 S-adenosyl-L-homocysteine + 3 H(+)</text>
        <dbReference type="Rhea" id="RHEA:60276"/>
        <dbReference type="Rhea" id="RHEA-COMP:15538"/>
        <dbReference type="Rhea" id="RHEA-COMP:15546"/>
        <dbReference type="ChEBI" id="CHEBI:15378"/>
        <dbReference type="ChEBI" id="CHEBI:29969"/>
        <dbReference type="ChEBI" id="CHEBI:57856"/>
        <dbReference type="ChEBI" id="CHEBI:59789"/>
        <dbReference type="ChEBI" id="CHEBI:61961"/>
        <dbReference type="EC" id="2.1.1.355"/>
    </reaction>
</comment>
<dbReference type="SMART" id="SM00468">
    <property type="entry name" value="PreSET"/>
    <property type="match status" value="1"/>
</dbReference>
<keyword evidence="10 11" id="KW-0539">Nucleus</keyword>
<evidence type="ECO:0000256" key="1">
    <source>
        <dbReference type="ARBA" id="ARBA00004123"/>
    </source>
</evidence>
<dbReference type="PANTHER" id="PTHR46223:SF4">
    <property type="entry name" value="HISTONE-LYSINE N-METHYLTRANSFERASE-RELATED"/>
    <property type="match status" value="1"/>
</dbReference>
<feature type="binding site" evidence="12">
    <location>
        <position position="319"/>
    </location>
    <ligand>
        <name>Zn(2+)</name>
        <dbReference type="ChEBI" id="CHEBI:29105"/>
        <label>4</label>
    </ligand>
</feature>
<dbReference type="InterPro" id="IPR003616">
    <property type="entry name" value="Post-SET_dom"/>
</dbReference>
<dbReference type="GO" id="GO:0140949">
    <property type="term" value="F:histone H3K9 trimethyltransferase activity"/>
    <property type="evidence" value="ECO:0007669"/>
    <property type="project" value="UniProtKB-EC"/>
</dbReference>
<reference evidence="17" key="1">
    <citation type="submission" date="2022-07" db="EMBL/GenBank/DDBJ databases">
        <title>Phylogenomic reconstructions and comparative analyses of Kickxellomycotina fungi.</title>
        <authorList>
            <person name="Reynolds N.K."/>
            <person name="Stajich J.E."/>
            <person name="Barry K."/>
            <person name="Grigoriev I.V."/>
            <person name="Crous P."/>
            <person name="Smith M.E."/>
        </authorList>
    </citation>
    <scope>NUCLEOTIDE SEQUENCE</scope>
    <source>
        <strain evidence="17">NRRL 1566</strain>
    </source>
</reference>
<feature type="binding site" evidence="12">
    <location>
        <position position="326"/>
    </location>
    <ligand>
        <name>Zn(2+)</name>
        <dbReference type="ChEBI" id="CHEBI:29105"/>
        <label>4</label>
    </ligand>
</feature>
<dbReference type="InterPro" id="IPR001214">
    <property type="entry name" value="SET_dom"/>
</dbReference>
<dbReference type="Pfam" id="PF00385">
    <property type="entry name" value="Chromo"/>
    <property type="match status" value="1"/>
</dbReference>
<dbReference type="InterPro" id="IPR000953">
    <property type="entry name" value="Chromo/chromo_shadow_dom"/>
</dbReference>
<feature type="domain" description="SET" evidence="14">
    <location>
        <begin position="180"/>
        <end position="306"/>
    </location>
</feature>
<feature type="binding site" evidence="12">
    <location>
        <position position="126"/>
    </location>
    <ligand>
        <name>Zn(2+)</name>
        <dbReference type="ChEBI" id="CHEBI:29105"/>
        <label>1</label>
    </ligand>
</feature>
<feature type="binding site" evidence="12">
    <location>
        <position position="163"/>
    </location>
    <ligand>
        <name>Zn(2+)</name>
        <dbReference type="ChEBI" id="CHEBI:29105"/>
        <label>2</label>
    </ligand>
</feature>
<evidence type="ECO:0000313" key="18">
    <source>
        <dbReference type="Proteomes" id="UP001139887"/>
    </source>
</evidence>
<dbReference type="GO" id="GO:0008270">
    <property type="term" value="F:zinc ion binding"/>
    <property type="evidence" value="ECO:0007669"/>
    <property type="project" value="UniProtKB-UniRule"/>
</dbReference>
<evidence type="ECO:0000256" key="6">
    <source>
        <dbReference type="ARBA" id="ARBA00022691"/>
    </source>
</evidence>
<dbReference type="Pfam" id="PF00856">
    <property type="entry name" value="SET"/>
    <property type="match status" value="1"/>
</dbReference>
<dbReference type="InterPro" id="IPR016197">
    <property type="entry name" value="Chromo-like_dom_sf"/>
</dbReference>
<comment type="subcellular location">
    <subcellularLocation>
        <location evidence="2">Chromosome</location>
    </subcellularLocation>
    <subcellularLocation>
        <location evidence="1 11">Nucleus</location>
    </subcellularLocation>
</comment>
<dbReference type="Gene3D" id="2.170.270.10">
    <property type="entry name" value="SET domain"/>
    <property type="match status" value="1"/>
</dbReference>
<feature type="binding site" evidence="12">
    <location>
        <position position="159"/>
    </location>
    <ligand>
        <name>Zn(2+)</name>
        <dbReference type="ChEBI" id="CHEBI:29105"/>
        <label>3</label>
    </ligand>
</feature>
<feature type="binding site" evidence="12">
    <location>
        <position position="169"/>
    </location>
    <ligand>
        <name>Zn(2+)</name>
        <dbReference type="ChEBI" id="CHEBI:29105"/>
        <label>3</label>
    </ligand>
</feature>
<evidence type="ECO:0000259" key="15">
    <source>
        <dbReference type="PROSITE" id="PS50867"/>
    </source>
</evidence>
<dbReference type="InterPro" id="IPR023780">
    <property type="entry name" value="Chromo_domain"/>
</dbReference>
<evidence type="ECO:0000256" key="7">
    <source>
        <dbReference type="ARBA" id="ARBA00022723"/>
    </source>
</evidence>
<feature type="domain" description="Pre-SET" evidence="15">
    <location>
        <begin position="122"/>
        <end position="177"/>
    </location>
</feature>
<comment type="similarity">
    <text evidence="11">Belongs to the class V-like SAM-binding methyltransferase superfamily. Histone-lysine methyltransferase family. Suvar3-9 subfamily.</text>
</comment>
<proteinExistence type="inferred from homology"/>
<sequence length="332" mass="37214">MPSKRHARNGSEHYVVEAILADATVDGVRMYEIKWEGFSDEHNSWVAEQSLSCPDLLAAYHAARQPNRTDLSPFYRILRDAREYHPIVVTNTVDDSGSPEDFTYINASTYTEDVPRPCTPLHACTCTDGCTSACSCVRQRCYDEHGRVCVPEKTALLECGPHCACDAQCWTRVVQHGSRVKFEIRRFPQKGWGVVARAPIPRGTFIVEYIGELITFEEAEQRGAADSARGLTYLFDLDMGCAGDLADFTIDAKRYGNVAHFFNHSCEPNMLLYPVYVEHRDPRLHRLAFFAAHDIAVGEELTFDYSPSCPNSGGAMFACACGAPKCRKRIYM</sequence>
<evidence type="ECO:0000259" key="14">
    <source>
        <dbReference type="PROSITE" id="PS50280"/>
    </source>
</evidence>
<dbReference type="PANTHER" id="PTHR46223">
    <property type="entry name" value="HISTONE-LYSINE N-METHYLTRANSFERASE SUV39H"/>
    <property type="match status" value="1"/>
</dbReference>
<evidence type="ECO:0000256" key="10">
    <source>
        <dbReference type="ARBA" id="ARBA00023242"/>
    </source>
</evidence>